<dbReference type="GO" id="GO:0009055">
    <property type="term" value="F:electron transfer activity"/>
    <property type="evidence" value="ECO:0007669"/>
    <property type="project" value="TreeGrafter"/>
</dbReference>
<accession>A0A6G8AVJ2</accession>
<feature type="domain" description="Flavodoxin-like fold" evidence="3">
    <location>
        <begin position="3"/>
        <end position="145"/>
    </location>
</feature>
<evidence type="ECO:0000313" key="5">
    <source>
        <dbReference type="Proteomes" id="UP000501747"/>
    </source>
</evidence>
<feature type="coiled-coil region" evidence="2">
    <location>
        <begin position="190"/>
        <end position="220"/>
    </location>
</feature>
<keyword evidence="1" id="KW-0560">Oxidoreductase</keyword>
<dbReference type="Gene3D" id="3.40.50.360">
    <property type="match status" value="1"/>
</dbReference>
<proteinExistence type="predicted"/>
<dbReference type="PANTHER" id="PTHR47307:SF1">
    <property type="entry name" value="GLUTATHIONE-REGULATED POTASSIUM-EFFLUX SYSTEM ANCILLARY PROTEIN KEFG"/>
    <property type="match status" value="1"/>
</dbReference>
<dbReference type="GO" id="GO:0010181">
    <property type="term" value="F:FMN binding"/>
    <property type="evidence" value="ECO:0007669"/>
    <property type="project" value="TreeGrafter"/>
</dbReference>
<evidence type="ECO:0000256" key="1">
    <source>
        <dbReference type="ARBA" id="ARBA00023002"/>
    </source>
</evidence>
<evidence type="ECO:0000313" key="4">
    <source>
        <dbReference type="EMBL" id="QIL48989.1"/>
    </source>
</evidence>
<gene>
    <name evidence="4" type="ORF">G7082_10960</name>
</gene>
<keyword evidence="2" id="KW-0175">Coiled coil</keyword>
<name>A0A6G8AVJ2_9ENTE</name>
<sequence length="220" mass="25730">MNQTLVIIAHPDVQNSGVQQFLMESSQNLGGVTNYILTEEAIDIKKEQARFKEYKRIIFQFPMYWYSSPFILKKWLDEVFQDTKTTALLRGKELGLVVSMGVSETSFEAGKSEGFTLSEIFRPFEAFAKKNQMTYLPIFSVSLFSYLTEYKKKELLINYQQYLTKVNNDSFKEKEAWFVKQLEKMTETSNEDLSGILNVLEDNRDELDDLMTLVHEMREE</sequence>
<dbReference type="GO" id="GO:0003955">
    <property type="term" value="F:NAD(P)H dehydrogenase (quinone) activity"/>
    <property type="evidence" value="ECO:0007669"/>
    <property type="project" value="TreeGrafter"/>
</dbReference>
<protein>
    <submittedName>
        <fullName evidence="4">NAD(P)H-dependent oxidoreductase</fullName>
    </submittedName>
</protein>
<dbReference type="InterPro" id="IPR029039">
    <property type="entry name" value="Flavoprotein-like_sf"/>
</dbReference>
<dbReference type="EMBL" id="CP049887">
    <property type="protein sequence ID" value="QIL48989.1"/>
    <property type="molecule type" value="Genomic_DNA"/>
</dbReference>
<dbReference type="SUPFAM" id="SSF52218">
    <property type="entry name" value="Flavoproteins"/>
    <property type="match status" value="1"/>
</dbReference>
<dbReference type="RefSeq" id="WP_166035118.1">
    <property type="nucleotide sequence ID" value="NZ_CP049887.1"/>
</dbReference>
<dbReference type="Proteomes" id="UP000501747">
    <property type="component" value="Chromosome"/>
</dbReference>
<dbReference type="InterPro" id="IPR003680">
    <property type="entry name" value="Flavodoxin_fold"/>
</dbReference>
<organism evidence="4 5">
    <name type="scientific">Vagococcus hydrophili</name>
    <dbReference type="NCBI Taxonomy" id="2714947"/>
    <lineage>
        <taxon>Bacteria</taxon>
        <taxon>Bacillati</taxon>
        <taxon>Bacillota</taxon>
        <taxon>Bacilli</taxon>
        <taxon>Lactobacillales</taxon>
        <taxon>Enterococcaceae</taxon>
        <taxon>Vagococcus</taxon>
    </lineage>
</organism>
<reference evidence="4 5" key="1">
    <citation type="submission" date="2020-03" db="EMBL/GenBank/DDBJ databases">
        <title>Vagococcus sp. nov., isolated from beetles.</title>
        <authorList>
            <person name="Hyun D.-W."/>
            <person name="Bae J.-W."/>
        </authorList>
    </citation>
    <scope>NUCLEOTIDE SEQUENCE [LARGE SCALE GENOMIC DNA]</scope>
    <source>
        <strain evidence="4 5">HDW17B</strain>
    </source>
</reference>
<evidence type="ECO:0000256" key="2">
    <source>
        <dbReference type="SAM" id="Coils"/>
    </source>
</evidence>
<dbReference type="InterPro" id="IPR046980">
    <property type="entry name" value="KefG/KefF"/>
</dbReference>
<dbReference type="KEGG" id="vhy:G7082_10960"/>
<dbReference type="PANTHER" id="PTHR47307">
    <property type="entry name" value="GLUTATHIONE-REGULATED POTASSIUM-EFFLUX SYSTEM ANCILLARY PROTEIN KEFG"/>
    <property type="match status" value="1"/>
</dbReference>
<dbReference type="Pfam" id="PF02525">
    <property type="entry name" value="Flavodoxin_2"/>
    <property type="match status" value="1"/>
</dbReference>
<dbReference type="AlphaFoldDB" id="A0A6G8AVJ2"/>
<evidence type="ECO:0000259" key="3">
    <source>
        <dbReference type="Pfam" id="PF02525"/>
    </source>
</evidence>
<keyword evidence="5" id="KW-1185">Reference proteome</keyword>